<dbReference type="Gene3D" id="3.90.550.10">
    <property type="entry name" value="Spore Coat Polysaccharide Biosynthesis Protein SpsA, Chain A"/>
    <property type="match status" value="1"/>
</dbReference>
<dbReference type="CDD" id="cd02511">
    <property type="entry name" value="Beta4Glucosyltransferase"/>
    <property type="match status" value="1"/>
</dbReference>
<feature type="non-terminal residue" evidence="2">
    <location>
        <position position="188"/>
    </location>
</feature>
<dbReference type="AlphaFoldDB" id="A0A1F6AVJ7"/>
<dbReference type="Pfam" id="PF00535">
    <property type="entry name" value="Glycos_transf_2"/>
    <property type="match status" value="1"/>
</dbReference>
<dbReference type="PANTHER" id="PTHR43630">
    <property type="entry name" value="POLY-BETA-1,6-N-ACETYL-D-GLUCOSAMINE SYNTHASE"/>
    <property type="match status" value="1"/>
</dbReference>
<gene>
    <name evidence="2" type="ORF">A2971_00125</name>
</gene>
<evidence type="ECO:0000313" key="2">
    <source>
        <dbReference type="EMBL" id="OGG28721.1"/>
    </source>
</evidence>
<dbReference type="PANTHER" id="PTHR43630:SF2">
    <property type="entry name" value="GLYCOSYLTRANSFERASE"/>
    <property type="match status" value="1"/>
</dbReference>
<sequence>MISAIILAKDSETTIEKTLQSLTWCDELIVIDDDSSDGTVLLAKKAGATVYIHKSNDDFAAQRNWAMEKAKGEWILFVDSDEVVSSELASEISSVIPAAEPGSSQIKTWIPGQARNDNVINGYYVKRRDYLFGRWLKHGETSRVRLLRLAKKGSGKWIRPVHEVWNVRGETGELSHPILHYPHPNVAQ</sequence>
<name>A0A1F6AVJ7_9BACT</name>
<dbReference type="InterPro" id="IPR029044">
    <property type="entry name" value="Nucleotide-diphossugar_trans"/>
</dbReference>
<dbReference type="InterPro" id="IPR001173">
    <property type="entry name" value="Glyco_trans_2-like"/>
</dbReference>
<reference evidence="2 3" key="1">
    <citation type="journal article" date="2016" name="Nat. Commun.">
        <title>Thousands of microbial genomes shed light on interconnected biogeochemical processes in an aquifer system.</title>
        <authorList>
            <person name="Anantharaman K."/>
            <person name="Brown C.T."/>
            <person name="Hug L.A."/>
            <person name="Sharon I."/>
            <person name="Castelle C.J."/>
            <person name="Probst A.J."/>
            <person name="Thomas B.C."/>
            <person name="Singh A."/>
            <person name="Wilkins M.J."/>
            <person name="Karaoz U."/>
            <person name="Brodie E.L."/>
            <person name="Williams K.H."/>
            <person name="Hubbard S.S."/>
            <person name="Banfield J.F."/>
        </authorList>
    </citation>
    <scope>NUCLEOTIDE SEQUENCE [LARGE SCALE GENOMIC DNA]</scope>
</reference>
<comment type="caution">
    <text evidence="2">The sequence shown here is derived from an EMBL/GenBank/DDBJ whole genome shotgun (WGS) entry which is preliminary data.</text>
</comment>
<proteinExistence type="predicted"/>
<accession>A0A1F6AVJ7</accession>
<dbReference type="SUPFAM" id="SSF53448">
    <property type="entry name" value="Nucleotide-diphospho-sugar transferases"/>
    <property type="match status" value="1"/>
</dbReference>
<protein>
    <recommendedName>
        <fullName evidence="1">Glycosyltransferase 2-like domain-containing protein</fullName>
    </recommendedName>
</protein>
<dbReference type="Proteomes" id="UP000178461">
    <property type="component" value="Unassembled WGS sequence"/>
</dbReference>
<dbReference type="EMBL" id="MFJW01000046">
    <property type="protein sequence ID" value="OGG28721.1"/>
    <property type="molecule type" value="Genomic_DNA"/>
</dbReference>
<feature type="domain" description="Glycosyltransferase 2-like" evidence="1">
    <location>
        <begin position="3"/>
        <end position="88"/>
    </location>
</feature>
<evidence type="ECO:0000259" key="1">
    <source>
        <dbReference type="Pfam" id="PF00535"/>
    </source>
</evidence>
<evidence type="ECO:0000313" key="3">
    <source>
        <dbReference type="Proteomes" id="UP000178461"/>
    </source>
</evidence>
<organism evidence="2 3">
    <name type="scientific">Candidatus Gottesmanbacteria bacterium RIFCSPLOWO2_01_FULL_46_21</name>
    <dbReference type="NCBI Taxonomy" id="1798393"/>
    <lineage>
        <taxon>Bacteria</taxon>
        <taxon>Candidatus Gottesmaniibacteriota</taxon>
    </lineage>
</organism>